<dbReference type="Proteomes" id="UP001140453">
    <property type="component" value="Unassembled WGS sequence"/>
</dbReference>
<keyword evidence="1" id="KW-0732">Signal</keyword>
<dbReference type="AlphaFoldDB" id="A0A9W8YZT7"/>
<gene>
    <name evidence="2" type="ORF">N0V93_004101</name>
</gene>
<sequence>MLIPQRFHRTVPIIVILFLCVFLLSSDRFRHVAVSSSNSITHKIAGASPQTPPPKSPAVLAEEAKYNTPPPPPNPALRPPLEPGACSPDIDFLRRPELGLSDNIVYSRRCITPAISSSVDRDTVTKLDGPLLTEKTTINLNDCTNVATLPCDPLVLSVPPPYPPQTFPHFLFGVATYHDRLVEALPAFDHWLAHSDAPLVAVIVDHADHDLRALEALFATHAITLVCVPGEPNLTIDQNHFITLRPTVKNIRPETRWVGILDDDTFFPSMAALSDALAAYDHTKEVWLGQLSEDFYSVRSWGFFAYGGAGVFLSVPLAQKLEPFQEQCLEEAALPSGDGMLRDCVYYHSKTKLTLVPGLHQQDMRGDLSGFFEAGLKALSLHHWKSWYDEPVAKIAEVTKICGDCLLQRFQFDDDTMLANGYSIALYRKGLKDLNLDYMEATWNQHGPEFDFSIGPLRPALKKDEKRSYRLKDAEMLSDGRLRQIYVYRRDWTSGEAMDEVVELLWHPPKPQG</sequence>
<dbReference type="EMBL" id="JAPEVB010000002">
    <property type="protein sequence ID" value="KAJ4394881.1"/>
    <property type="molecule type" value="Genomic_DNA"/>
</dbReference>
<accession>A0A9W8YZT7</accession>
<dbReference type="PANTHER" id="PTHR10811">
    <property type="entry name" value="FRINGE-RELATED"/>
    <property type="match status" value="1"/>
</dbReference>
<keyword evidence="3" id="KW-1185">Reference proteome</keyword>
<dbReference type="InterPro" id="IPR006740">
    <property type="entry name" value="DUF604"/>
</dbReference>
<feature type="signal peptide" evidence="1">
    <location>
        <begin position="1"/>
        <end position="26"/>
    </location>
</feature>
<dbReference type="Gene3D" id="3.90.550.50">
    <property type="match status" value="1"/>
</dbReference>
<feature type="chain" id="PRO_5040964944" description="Glycosyltransferase family 31 protein" evidence="1">
    <location>
        <begin position="27"/>
        <end position="513"/>
    </location>
</feature>
<name>A0A9W8YZT7_9PEZI</name>
<reference evidence="2" key="1">
    <citation type="submission" date="2022-10" db="EMBL/GenBank/DDBJ databases">
        <title>Tapping the CABI collections for fungal endophytes: first genome assemblies for Collariella, Neodidymelliopsis, Ascochyta clinopodiicola, Didymella pomorum, Didymosphaeria variabile, Neocosmospora piperis and Neocucurbitaria cava.</title>
        <authorList>
            <person name="Hill R."/>
        </authorList>
    </citation>
    <scope>NUCLEOTIDE SEQUENCE</scope>
    <source>
        <strain evidence="2">IMI 355082</strain>
    </source>
</reference>
<dbReference type="OrthoDB" id="414175at2759"/>
<protein>
    <recommendedName>
        <fullName evidence="4">Glycosyltransferase family 31 protein</fullName>
    </recommendedName>
</protein>
<evidence type="ECO:0000256" key="1">
    <source>
        <dbReference type="SAM" id="SignalP"/>
    </source>
</evidence>
<evidence type="ECO:0008006" key="4">
    <source>
        <dbReference type="Google" id="ProtNLM"/>
    </source>
</evidence>
<evidence type="ECO:0000313" key="2">
    <source>
        <dbReference type="EMBL" id="KAJ4394881.1"/>
    </source>
</evidence>
<dbReference type="Pfam" id="PF04646">
    <property type="entry name" value="DUF604"/>
    <property type="match status" value="1"/>
</dbReference>
<proteinExistence type="predicted"/>
<comment type="caution">
    <text evidence="2">The sequence shown here is derived from an EMBL/GenBank/DDBJ whole genome shotgun (WGS) entry which is preliminary data.</text>
</comment>
<organism evidence="2 3">
    <name type="scientific">Gnomoniopsis smithogilvyi</name>
    <dbReference type="NCBI Taxonomy" id="1191159"/>
    <lineage>
        <taxon>Eukaryota</taxon>
        <taxon>Fungi</taxon>
        <taxon>Dikarya</taxon>
        <taxon>Ascomycota</taxon>
        <taxon>Pezizomycotina</taxon>
        <taxon>Sordariomycetes</taxon>
        <taxon>Sordariomycetidae</taxon>
        <taxon>Diaporthales</taxon>
        <taxon>Gnomoniaceae</taxon>
        <taxon>Gnomoniopsis</taxon>
    </lineage>
</organism>
<evidence type="ECO:0000313" key="3">
    <source>
        <dbReference type="Proteomes" id="UP001140453"/>
    </source>
</evidence>